<evidence type="ECO:0000313" key="1">
    <source>
        <dbReference type="EMBL" id="KAI8016308.1"/>
    </source>
</evidence>
<keyword evidence="2" id="KW-1185">Reference proteome</keyword>
<protein>
    <submittedName>
        <fullName evidence="1">Uncharacterized protein</fullName>
    </submittedName>
</protein>
<proteinExistence type="predicted"/>
<name>A0ACC0HS89_9ERIC</name>
<dbReference type="Proteomes" id="UP001060215">
    <property type="component" value="Chromosome 4"/>
</dbReference>
<comment type="caution">
    <text evidence="1">The sequence shown here is derived from an EMBL/GenBank/DDBJ whole genome shotgun (WGS) entry which is preliminary data.</text>
</comment>
<evidence type="ECO:0000313" key="2">
    <source>
        <dbReference type="Proteomes" id="UP001060215"/>
    </source>
</evidence>
<reference evidence="1 2" key="1">
    <citation type="journal article" date="2022" name="Plant J.">
        <title>Chromosome-level genome of Camellia lanceoleosa provides a valuable resource for understanding genome evolution and self-incompatibility.</title>
        <authorList>
            <person name="Gong W."/>
            <person name="Xiao S."/>
            <person name="Wang L."/>
            <person name="Liao Z."/>
            <person name="Chang Y."/>
            <person name="Mo W."/>
            <person name="Hu G."/>
            <person name="Li W."/>
            <person name="Zhao G."/>
            <person name="Zhu H."/>
            <person name="Hu X."/>
            <person name="Ji K."/>
            <person name="Xiang X."/>
            <person name="Song Q."/>
            <person name="Yuan D."/>
            <person name="Jin S."/>
            <person name="Zhang L."/>
        </authorList>
    </citation>
    <scope>NUCLEOTIDE SEQUENCE [LARGE SCALE GENOMIC DNA]</scope>
    <source>
        <strain evidence="1">SQ_2022a</strain>
    </source>
</reference>
<organism evidence="1 2">
    <name type="scientific">Camellia lanceoleosa</name>
    <dbReference type="NCBI Taxonomy" id="1840588"/>
    <lineage>
        <taxon>Eukaryota</taxon>
        <taxon>Viridiplantae</taxon>
        <taxon>Streptophyta</taxon>
        <taxon>Embryophyta</taxon>
        <taxon>Tracheophyta</taxon>
        <taxon>Spermatophyta</taxon>
        <taxon>Magnoliopsida</taxon>
        <taxon>eudicotyledons</taxon>
        <taxon>Gunneridae</taxon>
        <taxon>Pentapetalae</taxon>
        <taxon>asterids</taxon>
        <taxon>Ericales</taxon>
        <taxon>Theaceae</taxon>
        <taxon>Camellia</taxon>
    </lineage>
</organism>
<gene>
    <name evidence="1" type="ORF">LOK49_LG05G02741</name>
</gene>
<sequence length="66" mass="7399">MAKSTDSPNCKKYEVLSMERCESYRTHSDLTATLQPSTVMMNPPLNHLHVEPSLQITTVKSLALHS</sequence>
<accession>A0ACC0HS89</accession>
<dbReference type="EMBL" id="CM045761">
    <property type="protein sequence ID" value="KAI8016308.1"/>
    <property type="molecule type" value="Genomic_DNA"/>
</dbReference>